<gene>
    <name evidence="2" type="ORF">DFH08DRAFT_404367</name>
</gene>
<dbReference type="Proteomes" id="UP001218218">
    <property type="component" value="Unassembled WGS sequence"/>
</dbReference>
<accession>A0AAD7AHH5</accession>
<feature type="region of interest" description="Disordered" evidence="1">
    <location>
        <begin position="1"/>
        <end position="39"/>
    </location>
</feature>
<proteinExistence type="predicted"/>
<comment type="caution">
    <text evidence="2">The sequence shown here is derived from an EMBL/GenBank/DDBJ whole genome shotgun (WGS) entry which is preliminary data.</text>
</comment>
<feature type="compositionally biased region" description="Basic residues" evidence="1">
    <location>
        <begin position="21"/>
        <end position="33"/>
    </location>
</feature>
<dbReference type="AlphaFoldDB" id="A0AAD7AHH5"/>
<evidence type="ECO:0000313" key="3">
    <source>
        <dbReference type="Proteomes" id="UP001218218"/>
    </source>
</evidence>
<protein>
    <submittedName>
        <fullName evidence="2">Uncharacterized protein</fullName>
    </submittedName>
</protein>
<organism evidence="2 3">
    <name type="scientific">Mycena albidolilacea</name>
    <dbReference type="NCBI Taxonomy" id="1033008"/>
    <lineage>
        <taxon>Eukaryota</taxon>
        <taxon>Fungi</taxon>
        <taxon>Dikarya</taxon>
        <taxon>Basidiomycota</taxon>
        <taxon>Agaricomycotina</taxon>
        <taxon>Agaricomycetes</taxon>
        <taxon>Agaricomycetidae</taxon>
        <taxon>Agaricales</taxon>
        <taxon>Marasmiineae</taxon>
        <taxon>Mycenaceae</taxon>
        <taxon>Mycena</taxon>
    </lineage>
</organism>
<name>A0AAD7AHH5_9AGAR</name>
<reference evidence="2" key="1">
    <citation type="submission" date="2023-03" db="EMBL/GenBank/DDBJ databases">
        <title>Massive genome expansion in bonnet fungi (Mycena s.s.) driven by repeated elements and novel gene families across ecological guilds.</title>
        <authorList>
            <consortium name="Lawrence Berkeley National Laboratory"/>
            <person name="Harder C.B."/>
            <person name="Miyauchi S."/>
            <person name="Viragh M."/>
            <person name="Kuo A."/>
            <person name="Thoen E."/>
            <person name="Andreopoulos B."/>
            <person name="Lu D."/>
            <person name="Skrede I."/>
            <person name="Drula E."/>
            <person name="Henrissat B."/>
            <person name="Morin E."/>
            <person name="Kohler A."/>
            <person name="Barry K."/>
            <person name="LaButti K."/>
            <person name="Morin E."/>
            <person name="Salamov A."/>
            <person name="Lipzen A."/>
            <person name="Mereny Z."/>
            <person name="Hegedus B."/>
            <person name="Baldrian P."/>
            <person name="Stursova M."/>
            <person name="Weitz H."/>
            <person name="Taylor A."/>
            <person name="Grigoriev I.V."/>
            <person name="Nagy L.G."/>
            <person name="Martin F."/>
            <person name="Kauserud H."/>
        </authorList>
    </citation>
    <scope>NUCLEOTIDE SEQUENCE</scope>
    <source>
        <strain evidence="2">CBHHK002</strain>
    </source>
</reference>
<evidence type="ECO:0000313" key="2">
    <source>
        <dbReference type="EMBL" id="KAJ7359140.1"/>
    </source>
</evidence>
<sequence length="151" mass="16687">MTRPLPQVTPGFHPISGRTPLRLHGHNLPRFRNPKSPTRPSLWKKLEASVIGTVSILQASYVFTKPLEFGMYYPGMQKTRVQDGTYRCICAGWDFRVDGSDCLHCMNTDGSLSSHASVPPHLPEHSSCFHVSQLPHPAAAVGTGCCRISVY</sequence>
<keyword evidence="3" id="KW-1185">Reference proteome</keyword>
<evidence type="ECO:0000256" key="1">
    <source>
        <dbReference type="SAM" id="MobiDB-lite"/>
    </source>
</evidence>
<dbReference type="EMBL" id="JARIHO010000006">
    <property type="protein sequence ID" value="KAJ7359140.1"/>
    <property type="molecule type" value="Genomic_DNA"/>
</dbReference>